<dbReference type="EMBL" id="JBHSSB010000016">
    <property type="protein sequence ID" value="MFC6295214.1"/>
    <property type="molecule type" value="Genomic_DNA"/>
</dbReference>
<gene>
    <name evidence="2" type="ORF">ACFQH1_08360</name>
</gene>
<organism evidence="2 3">
    <name type="scientific">Lactiplantibacillus daoliensis</name>
    <dbReference type="NCBI Taxonomy" id="2559916"/>
    <lineage>
        <taxon>Bacteria</taxon>
        <taxon>Bacillati</taxon>
        <taxon>Bacillota</taxon>
        <taxon>Bacilli</taxon>
        <taxon>Lactobacillales</taxon>
        <taxon>Lactobacillaceae</taxon>
        <taxon>Lactiplantibacillus</taxon>
    </lineage>
</organism>
<accession>A0ABW1UIY3</accession>
<dbReference type="InterPro" id="IPR013022">
    <property type="entry name" value="Xyl_isomerase-like_TIM-brl"/>
</dbReference>
<protein>
    <submittedName>
        <fullName evidence="2">Sugar phosphate isomerase/epimerase family protein</fullName>
    </submittedName>
</protein>
<dbReference type="InterPro" id="IPR050312">
    <property type="entry name" value="IolE/XylAMocC-like"/>
</dbReference>
<dbReference type="PANTHER" id="PTHR12110:SF21">
    <property type="entry name" value="XYLOSE ISOMERASE-LIKE TIM BARREL DOMAIN-CONTAINING PROTEIN"/>
    <property type="match status" value="1"/>
</dbReference>
<reference evidence="3" key="1">
    <citation type="journal article" date="2019" name="Int. J. Syst. Evol. Microbiol.">
        <title>The Global Catalogue of Microorganisms (GCM) 10K type strain sequencing project: providing services to taxonomists for standard genome sequencing and annotation.</title>
        <authorList>
            <consortium name="The Broad Institute Genomics Platform"/>
            <consortium name="The Broad Institute Genome Sequencing Center for Infectious Disease"/>
            <person name="Wu L."/>
            <person name="Ma J."/>
        </authorList>
    </citation>
    <scope>NUCLEOTIDE SEQUENCE [LARGE SCALE GENOMIC DNA]</scope>
    <source>
        <strain evidence="3">CCM 8934</strain>
    </source>
</reference>
<comment type="caution">
    <text evidence="2">The sequence shown here is derived from an EMBL/GenBank/DDBJ whole genome shotgun (WGS) entry which is preliminary data.</text>
</comment>
<sequence length="279" mass="30645">MKIGIRAHDIHIFDDPEKLAVSLKDHQFSYVQFAPRVSLAGLTQNGAQINFGLGNRVKQAFDQNGVKIAVLGCYCNIIDPDMDKRQQVLHQFKKYLTAAHSFGADLVATETGSVDPTFHKTPNNFTAVKIDETIEVIRDLVKTAEKVGCLVGIEPGVNHPIYSLAVTKQLLAAIPSPNLQIVLDPGSLVMNADDDPVQILKQGIHDFGDRIYAYHIKDFVYKTDHIEITPIGEGQVDIEALFKTINTAQPGAYAIADELSATSIEQSLTRLQAIAQKIN</sequence>
<dbReference type="Pfam" id="PF01261">
    <property type="entry name" value="AP_endonuc_2"/>
    <property type="match status" value="1"/>
</dbReference>
<keyword evidence="3" id="KW-1185">Reference proteome</keyword>
<dbReference type="Proteomes" id="UP001596227">
    <property type="component" value="Unassembled WGS sequence"/>
</dbReference>
<evidence type="ECO:0000259" key="1">
    <source>
        <dbReference type="Pfam" id="PF01261"/>
    </source>
</evidence>
<dbReference type="InterPro" id="IPR036237">
    <property type="entry name" value="Xyl_isomerase-like_sf"/>
</dbReference>
<evidence type="ECO:0000313" key="2">
    <source>
        <dbReference type="EMBL" id="MFC6295214.1"/>
    </source>
</evidence>
<dbReference type="PANTHER" id="PTHR12110">
    <property type="entry name" value="HYDROXYPYRUVATE ISOMERASE"/>
    <property type="match status" value="1"/>
</dbReference>
<name>A0ABW1UIY3_9LACO</name>
<dbReference type="GO" id="GO:0016853">
    <property type="term" value="F:isomerase activity"/>
    <property type="evidence" value="ECO:0007669"/>
    <property type="project" value="UniProtKB-KW"/>
</dbReference>
<proteinExistence type="predicted"/>
<feature type="domain" description="Xylose isomerase-like TIM barrel" evidence="1">
    <location>
        <begin position="24"/>
        <end position="253"/>
    </location>
</feature>
<evidence type="ECO:0000313" key="3">
    <source>
        <dbReference type="Proteomes" id="UP001596227"/>
    </source>
</evidence>
<dbReference type="Gene3D" id="3.20.20.150">
    <property type="entry name" value="Divalent-metal-dependent TIM barrel enzymes"/>
    <property type="match status" value="1"/>
</dbReference>
<keyword evidence="2" id="KW-0413">Isomerase</keyword>
<dbReference type="SUPFAM" id="SSF51658">
    <property type="entry name" value="Xylose isomerase-like"/>
    <property type="match status" value="1"/>
</dbReference>
<dbReference type="RefSeq" id="WP_137606941.1">
    <property type="nucleotide sequence ID" value="NZ_BJDH01000003.1"/>
</dbReference>